<dbReference type="EMBL" id="OU895878">
    <property type="protein sequence ID" value="CAG9805883.1"/>
    <property type="molecule type" value="Genomic_DNA"/>
</dbReference>
<keyword evidence="3" id="KW-1185">Reference proteome</keyword>
<feature type="chain" id="PRO_5040158531" evidence="1">
    <location>
        <begin position="21"/>
        <end position="232"/>
    </location>
</feature>
<sequence>MFKTVCSIFVILSLFHVTSCTGQYYCSGSNFSPLYLKFGGHTRAINVRGCYTASYVKSTCDISFHDSEATIASIPFRTRRKRQTYFGGSGADIFSSLFSRPPAYNSGLTVPFNVNQYVNSLPRNSILYAIMTDARAAAYYKGIPYCEKNLIGPLWLVLLITSVANVYIREECRIVDIYIKSTCRQILHVDTIYMQQQAYLRGRQDIWYYQRPDGTRKIIAFNAECPYSCLTQ</sequence>
<dbReference type="AlphaFoldDB" id="A0A9N9RVG2"/>
<evidence type="ECO:0000313" key="3">
    <source>
        <dbReference type="Proteomes" id="UP001153620"/>
    </source>
</evidence>
<reference evidence="2" key="2">
    <citation type="submission" date="2022-10" db="EMBL/GenBank/DDBJ databases">
        <authorList>
            <consortium name="ENA_rothamsted_submissions"/>
            <consortium name="culmorum"/>
            <person name="King R."/>
        </authorList>
    </citation>
    <scope>NUCLEOTIDE SEQUENCE</scope>
</reference>
<keyword evidence="1" id="KW-0732">Signal</keyword>
<reference evidence="2" key="1">
    <citation type="submission" date="2022-01" db="EMBL/GenBank/DDBJ databases">
        <authorList>
            <person name="King R."/>
        </authorList>
    </citation>
    <scope>NUCLEOTIDE SEQUENCE</scope>
</reference>
<protein>
    <submittedName>
        <fullName evidence="2">Uncharacterized protein</fullName>
    </submittedName>
</protein>
<proteinExistence type="predicted"/>
<feature type="signal peptide" evidence="1">
    <location>
        <begin position="1"/>
        <end position="20"/>
    </location>
</feature>
<dbReference type="Proteomes" id="UP001153620">
    <property type="component" value="Chromosome 2"/>
</dbReference>
<evidence type="ECO:0000313" key="2">
    <source>
        <dbReference type="EMBL" id="CAG9805883.1"/>
    </source>
</evidence>
<name>A0A9N9RVG2_9DIPT</name>
<gene>
    <name evidence="2" type="ORF">CHIRRI_LOCUS8750</name>
</gene>
<evidence type="ECO:0000256" key="1">
    <source>
        <dbReference type="SAM" id="SignalP"/>
    </source>
</evidence>
<organism evidence="2 3">
    <name type="scientific">Chironomus riparius</name>
    <dbReference type="NCBI Taxonomy" id="315576"/>
    <lineage>
        <taxon>Eukaryota</taxon>
        <taxon>Metazoa</taxon>
        <taxon>Ecdysozoa</taxon>
        <taxon>Arthropoda</taxon>
        <taxon>Hexapoda</taxon>
        <taxon>Insecta</taxon>
        <taxon>Pterygota</taxon>
        <taxon>Neoptera</taxon>
        <taxon>Endopterygota</taxon>
        <taxon>Diptera</taxon>
        <taxon>Nematocera</taxon>
        <taxon>Chironomoidea</taxon>
        <taxon>Chironomidae</taxon>
        <taxon>Chironominae</taxon>
        <taxon>Chironomus</taxon>
    </lineage>
</organism>
<accession>A0A9N9RVG2</accession>